<dbReference type="InterPro" id="IPR029154">
    <property type="entry name" value="HIBADH-like_NADP-bd"/>
</dbReference>
<dbReference type="SUPFAM" id="SSF51735">
    <property type="entry name" value="NAD(P)-binding Rossmann-fold domains"/>
    <property type="match status" value="1"/>
</dbReference>
<dbReference type="GO" id="GO:0050661">
    <property type="term" value="F:NADP binding"/>
    <property type="evidence" value="ECO:0007669"/>
    <property type="project" value="InterPro"/>
</dbReference>
<evidence type="ECO:0000259" key="6">
    <source>
        <dbReference type="Pfam" id="PF14833"/>
    </source>
</evidence>
<comment type="similarity">
    <text evidence="1">Belongs to the HIBADH-related family.</text>
</comment>
<accession>A0A1A5YDP3</accession>
<comment type="caution">
    <text evidence="7">The sequence shown here is derived from an EMBL/GenBank/DDBJ whole genome shotgun (WGS) entry which is preliminary data.</text>
</comment>
<evidence type="ECO:0000256" key="3">
    <source>
        <dbReference type="ARBA" id="ARBA00023027"/>
    </source>
</evidence>
<dbReference type="PANTHER" id="PTHR43060:SF15">
    <property type="entry name" value="3-HYDROXYISOBUTYRATE DEHYDROGENASE-LIKE 1, MITOCHONDRIAL-RELATED"/>
    <property type="match status" value="1"/>
</dbReference>
<dbReference type="PANTHER" id="PTHR43060">
    <property type="entry name" value="3-HYDROXYISOBUTYRATE DEHYDROGENASE-LIKE 1, MITOCHONDRIAL-RELATED"/>
    <property type="match status" value="1"/>
</dbReference>
<evidence type="ECO:0000256" key="4">
    <source>
        <dbReference type="PIRSR" id="PIRSR000103-1"/>
    </source>
</evidence>
<gene>
    <name evidence="7" type="ORF">A7K91_08265</name>
</gene>
<dbReference type="PIRSF" id="PIRSF000103">
    <property type="entry name" value="HIBADH"/>
    <property type="match status" value="1"/>
</dbReference>
<dbReference type="SUPFAM" id="SSF48179">
    <property type="entry name" value="6-phosphogluconate dehydrogenase C-terminal domain-like"/>
    <property type="match status" value="1"/>
</dbReference>
<name>A0A1A5YDP3_9BACL</name>
<organism evidence="7 8">
    <name type="scientific">Paenibacillus oryzae</name>
    <dbReference type="NCBI Taxonomy" id="1844972"/>
    <lineage>
        <taxon>Bacteria</taxon>
        <taxon>Bacillati</taxon>
        <taxon>Bacillota</taxon>
        <taxon>Bacilli</taxon>
        <taxon>Bacillales</taxon>
        <taxon>Paenibacillaceae</taxon>
        <taxon>Paenibacillus</taxon>
    </lineage>
</organism>
<dbReference type="Pfam" id="PF03446">
    <property type="entry name" value="NAD_binding_2"/>
    <property type="match status" value="1"/>
</dbReference>
<dbReference type="STRING" id="1844972.A7K91_08265"/>
<keyword evidence="3" id="KW-0520">NAD</keyword>
<dbReference type="InterPro" id="IPR008927">
    <property type="entry name" value="6-PGluconate_DH-like_C_sf"/>
</dbReference>
<dbReference type="GO" id="GO:0051287">
    <property type="term" value="F:NAD binding"/>
    <property type="evidence" value="ECO:0007669"/>
    <property type="project" value="InterPro"/>
</dbReference>
<dbReference type="InterPro" id="IPR006115">
    <property type="entry name" value="6PGDH_NADP-bd"/>
</dbReference>
<dbReference type="InterPro" id="IPR036291">
    <property type="entry name" value="NAD(P)-bd_dom_sf"/>
</dbReference>
<feature type="active site" evidence="4">
    <location>
        <position position="175"/>
    </location>
</feature>
<protein>
    <submittedName>
        <fullName evidence="7">Oxidoreductase</fullName>
    </submittedName>
</protein>
<dbReference type="GO" id="GO:0016491">
    <property type="term" value="F:oxidoreductase activity"/>
    <property type="evidence" value="ECO:0007669"/>
    <property type="project" value="UniProtKB-KW"/>
</dbReference>
<dbReference type="Gene3D" id="3.40.50.720">
    <property type="entry name" value="NAD(P)-binding Rossmann-like Domain"/>
    <property type="match status" value="1"/>
</dbReference>
<reference evidence="7 8" key="1">
    <citation type="submission" date="2016-05" db="EMBL/GenBank/DDBJ databases">
        <title>Paenibacillus oryzae. sp. nov., isolated from the rice root.</title>
        <authorList>
            <person name="Zhang J."/>
            <person name="Zhang X."/>
        </authorList>
    </citation>
    <scope>NUCLEOTIDE SEQUENCE [LARGE SCALE GENOMIC DNA]</scope>
    <source>
        <strain evidence="7 8">1DrF-4</strain>
    </source>
</reference>
<sequence length="290" mass="30554">MESTIKKVGFIGTGVMGSSMAKHLQAGGHELHLYTRTKEKAQPLLDLGMIWHDTPGELAAVCDAVFTIVGYPSDVENIYLGSEGLVASARQGTYLIDMTTSSPSLAIQIYEAAADKGLFALDAPVSGGDIGARNAALSIMVGGDEQVFEAVKPLLNLMGKNVLLQGGPGAGQHTKMVNQIAIASNMVGVCEALVYARSAGLNLENVLRSIETGAAGSWSLSNLAPRIVAGNFEPGFFVKHFIKDMGIALDAAEEMGIDLPGLALARKLYDTIAEAGLGDKGTHALYQYWK</sequence>
<dbReference type="InterPro" id="IPR013328">
    <property type="entry name" value="6PGD_dom2"/>
</dbReference>
<evidence type="ECO:0000259" key="5">
    <source>
        <dbReference type="Pfam" id="PF03446"/>
    </source>
</evidence>
<proteinExistence type="inferred from homology"/>
<keyword evidence="2" id="KW-0560">Oxidoreductase</keyword>
<feature type="domain" description="6-phosphogluconate dehydrogenase NADP-binding" evidence="5">
    <location>
        <begin position="7"/>
        <end position="164"/>
    </location>
</feature>
<evidence type="ECO:0000313" key="8">
    <source>
        <dbReference type="Proteomes" id="UP000092024"/>
    </source>
</evidence>
<keyword evidence="8" id="KW-1185">Reference proteome</keyword>
<evidence type="ECO:0000256" key="2">
    <source>
        <dbReference type="ARBA" id="ARBA00023002"/>
    </source>
</evidence>
<evidence type="ECO:0000256" key="1">
    <source>
        <dbReference type="ARBA" id="ARBA00009080"/>
    </source>
</evidence>
<feature type="domain" description="3-hydroxyisobutyrate dehydrogenase-like NAD-binding" evidence="6">
    <location>
        <begin position="169"/>
        <end position="288"/>
    </location>
</feature>
<evidence type="ECO:0000313" key="7">
    <source>
        <dbReference type="EMBL" id="OBR63756.1"/>
    </source>
</evidence>
<dbReference type="Gene3D" id="1.10.1040.10">
    <property type="entry name" value="N-(1-d-carboxylethyl)-l-norvaline Dehydrogenase, domain 2"/>
    <property type="match status" value="1"/>
</dbReference>
<dbReference type="AlphaFoldDB" id="A0A1A5YDP3"/>
<dbReference type="InterPro" id="IPR015815">
    <property type="entry name" value="HIBADH-related"/>
</dbReference>
<dbReference type="Pfam" id="PF14833">
    <property type="entry name" value="NAD_binding_11"/>
    <property type="match status" value="1"/>
</dbReference>
<dbReference type="Proteomes" id="UP000092024">
    <property type="component" value="Unassembled WGS sequence"/>
</dbReference>
<dbReference type="EMBL" id="LYPA01000070">
    <property type="protein sequence ID" value="OBR63756.1"/>
    <property type="molecule type" value="Genomic_DNA"/>
</dbReference>